<keyword evidence="3" id="KW-1185">Reference proteome</keyword>
<dbReference type="EMBL" id="LACB01000600">
    <property type="protein sequence ID" value="KAJ9482191.1"/>
    <property type="molecule type" value="Genomic_DNA"/>
</dbReference>
<feature type="region of interest" description="Disordered" evidence="1">
    <location>
        <begin position="167"/>
        <end position="229"/>
    </location>
</feature>
<reference evidence="2" key="2">
    <citation type="journal article" date="2016" name="Fungal Biol.">
        <title>Ochratoxin A production by Penicillium thymicola.</title>
        <authorList>
            <person name="Nguyen H.D.T."/>
            <person name="McMullin D.R."/>
            <person name="Ponomareva E."/>
            <person name="Riley R."/>
            <person name="Pomraning K.R."/>
            <person name="Baker S.E."/>
            <person name="Seifert K.A."/>
        </authorList>
    </citation>
    <scope>NUCLEOTIDE SEQUENCE</scope>
    <source>
        <strain evidence="2">DAOM 180753</strain>
    </source>
</reference>
<sequence>MGILPAAQLESLYHRTLITRVNIALQNAISPKNHRVTVVVCPGSFDSYDPRNGEKTVTLPDWIVIEGTYSPHDFSLPRLEDLAHRGKIVAVGDTKLVRRPPDAVTVNERARYAEDVDGTHSCHRSYLAQVQHYAHMLGIRFGFVLTNQELVLAQFLREAEPTPRLPRYRGLRSVTENQQLKSGLPSDFRSSEPGPVYDGEGSQMESSDTSRQRQKRNLSGDTPFRPLPAVIRRNAPEGSEGLSSSLSAWSQMYNLPSSPPDPCPVESGPADSAAKLALTPIQQTRDANPSTPNQFPLTSPDQMSTPWKGQFPSSSLTYAPSERDYDIGRVLVQSFRIPNSHDTGSMETWEDNQSTKKTHPAKALFALLMLAYFAGEDGRMIDTEEIGFETL</sequence>
<accession>A0AAI9T7F3</accession>
<dbReference type="AlphaFoldDB" id="A0AAI9T7F3"/>
<feature type="region of interest" description="Disordered" evidence="1">
    <location>
        <begin position="283"/>
        <end position="315"/>
    </location>
</feature>
<comment type="caution">
    <text evidence="2">The sequence shown here is derived from an EMBL/GenBank/DDBJ whole genome shotgun (WGS) entry which is preliminary data.</text>
</comment>
<evidence type="ECO:0000256" key="1">
    <source>
        <dbReference type="SAM" id="MobiDB-lite"/>
    </source>
</evidence>
<name>A0AAI9T7F3_PENTH</name>
<reference evidence="2" key="1">
    <citation type="submission" date="2015-06" db="EMBL/GenBank/DDBJ databases">
        <authorList>
            <person name="Nguyen H."/>
        </authorList>
    </citation>
    <scope>NUCLEOTIDE SEQUENCE</scope>
    <source>
        <strain evidence="2">DAOM 180753</strain>
    </source>
</reference>
<evidence type="ECO:0000313" key="2">
    <source>
        <dbReference type="EMBL" id="KAJ9482191.1"/>
    </source>
</evidence>
<gene>
    <name evidence="2" type="ORF">VN97_g11249</name>
</gene>
<dbReference type="Proteomes" id="UP001227192">
    <property type="component" value="Unassembled WGS sequence"/>
</dbReference>
<organism evidence="2 3">
    <name type="scientific">Penicillium thymicola</name>
    <dbReference type="NCBI Taxonomy" id="293382"/>
    <lineage>
        <taxon>Eukaryota</taxon>
        <taxon>Fungi</taxon>
        <taxon>Dikarya</taxon>
        <taxon>Ascomycota</taxon>
        <taxon>Pezizomycotina</taxon>
        <taxon>Eurotiomycetes</taxon>
        <taxon>Eurotiomycetidae</taxon>
        <taxon>Eurotiales</taxon>
        <taxon>Aspergillaceae</taxon>
        <taxon>Penicillium</taxon>
    </lineage>
</organism>
<evidence type="ECO:0000313" key="3">
    <source>
        <dbReference type="Proteomes" id="UP001227192"/>
    </source>
</evidence>
<protein>
    <submittedName>
        <fullName evidence="2">Uncharacterized protein</fullName>
    </submittedName>
</protein>
<proteinExistence type="predicted"/>